<evidence type="ECO:0000256" key="8">
    <source>
        <dbReference type="HAMAP-Rule" id="MF_02003"/>
    </source>
</evidence>
<feature type="short sequence motif" description="'HIGH' region" evidence="8">
    <location>
        <begin position="48"/>
        <end position="58"/>
    </location>
</feature>
<evidence type="ECO:0000259" key="10">
    <source>
        <dbReference type="Pfam" id="PF08264"/>
    </source>
</evidence>
<dbReference type="CDD" id="cd07961">
    <property type="entry name" value="Anticodon_Ia_Ile_ABEc"/>
    <property type="match status" value="1"/>
</dbReference>
<dbReference type="PANTHER" id="PTHR42780:SF1">
    <property type="entry name" value="ISOLEUCINE--TRNA LIGASE, CYTOPLASMIC"/>
    <property type="match status" value="1"/>
</dbReference>
<sequence length="1036" mass="115908">MYRPVPAQVDLPVLDHEILGFWRREDIFARSLEQTRGRPEWVFYEGPPTANGRPGAHHIEARVFKDVFPRYRTMKGFHVERKAGWDCHGLPVELAVEKELGFTGKKDIEAYGIANFNQRCRESVTRHTDAFAELTERMGYWVDLDEAYRTMDPDYIDSVWWSLKQIFDKGLLVEDFRVAPWCPRDQTTLSDHELAQGYETDVDPAVYVRLPLTSGPLAGKASLLVWTTTPWTLVSNTAVAVHPDVTYVVATDGKERIVVAEPLLPAGWETTGEQFTGREMERWSYQPPFDLVQVPNAHIVILATYVTTDSGTGLVHQSPAFGPDDLANCRAYGLPLVNPVRRDGTFEAEIPLVGGLFFRAANEPLVTDLRERGLLWRHEPYEHQYPHCWRCHTALIYYAMPSWYVRTTAVRDDLLRENEKTTWQPENVKHGRYGDWLVNNVDWALSRNRYWGTPLPIWRCAEGHLTCVGSREELSRLTGQDLSELDPHRPFIDEVTFSCPECREEATRVEEVIDAWYDSGSMPFAQFGYPYRNKDLFEKRFPAQFISEAIDQTRGWFYTLMAVSTLVFGRSSYETVVCLGLILAEDGRKMSKHLGNILEPIPLMDTHGADAVRWFMAAVGSPWSARRVGHTALQEVVRKILLTYWNTVAFQALYGRTAGWTPSGDDPAPAERPVLDRWVLSELAALVEKVDAALADFDTQETGRLLAAFVDDLSNWYVRRSRRRFWRGDPAALATLHEALRTVTLLMAPLTPFVTERVWQDLVRPVEPEAPESVHLAAFPVASPELRDPELSARMAVARRLVELGRAARAESGLKVRQPLSRALVSADGLPGELLAEIAAELNVGEIAPLTGSLVDSQAKANFRTLGKRFGKRVQEIAREIARSDAAALAADLRATGSASLTVDGETVTLGPDEVIITETPRQGWAVASDAGATVALDLELTPELLRAGRAREAIRQIQEARKASGLDVADRIALRYATADDQTALALTEHAGLVADEVLATAFGPGEPGPDARVFTDESLGLRFWIQTAGSSQNT</sequence>
<comment type="catalytic activity">
    <reaction evidence="7 8">
        <text>tRNA(Ile) + L-isoleucine + ATP = L-isoleucyl-tRNA(Ile) + AMP + diphosphate</text>
        <dbReference type="Rhea" id="RHEA:11060"/>
        <dbReference type="Rhea" id="RHEA-COMP:9666"/>
        <dbReference type="Rhea" id="RHEA-COMP:9695"/>
        <dbReference type="ChEBI" id="CHEBI:30616"/>
        <dbReference type="ChEBI" id="CHEBI:33019"/>
        <dbReference type="ChEBI" id="CHEBI:58045"/>
        <dbReference type="ChEBI" id="CHEBI:78442"/>
        <dbReference type="ChEBI" id="CHEBI:78528"/>
        <dbReference type="ChEBI" id="CHEBI:456215"/>
        <dbReference type="EC" id="6.1.1.5"/>
    </reaction>
</comment>
<dbReference type="CDD" id="cd00818">
    <property type="entry name" value="IleRS_core"/>
    <property type="match status" value="1"/>
</dbReference>
<evidence type="ECO:0000256" key="6">
    <source>
        <dbReference type="ARBA" id="ARBA00025217"/>
    </source>
</evidence>
<dbReference type="Pfam" id="PF08264">
    <property type="entry name" value="Anticodon_1"/>
    <property type="match status" value="1"/>
</dbReference>
<evidence type="ECO:0000256" key="3">
    <source>
        <dbReference type="ARBA" id="ARBA00022840"/>
    </source>
</evidence>
<evidence type="ECO:0000256" key="5">
    <source>
        <dbReference type="ARBA" id="ARBA00023146"/>
    </source>
</evidence>
<dbReference type="EC" id="6.1.1.5" evidence="8"/>
<keyword evidence="5 8" id="KW-0030">Aminoacyl-tRNA synthetase</keyword>
<comment type="function">
    <text evidence="6 8">Catalyzes the attachment of isoleucine to tRNA(Ile). As IleRS can inadvertently accommodate and process structurally similar amino acids such as valine, to avoid such errors it has two additional distinct tRNA(Ile)-dependent editing activities. One activity is designated as 'pretransfer' editing and involves the hydrolysis of activated Val-AMP. The other activity is designated 'posttransfer' editing and involves deacylation of mischarged Val-tRNA(Ile).</text>
</comment>
<comment type="similarity">
    <text evidence="8">Belongs to the class-I aminoacyl-tRNA synthetase family. IleS type 2 subfamily.</text>
</comment>
<comment type="domain">
    <text evidence="8">IleRS has two distinct active sites: one for aminoacylation and one for editing. The misactivated valine is translocated from the active site to the editing site, which sterically excludes the correctly activated isoleucine. The single editing site contains two valyl binding pockets, one specific for each substrate (Val-AMP or Val-tRNA(Ile)).</text>
</comment>
<keyword evidence="3 8" id="KW-0067">ATP-binding</keyword>
<evidence type="ECO:0000256" key="4">
    <source>
        <dbReference type="ARBA" id="ARBA00022917"/>
    </source>
</evidence>
<dbReference type="SUPFAM" id="SSF50677">
    <property type="entry name" value="ValRS/IleRS/LeuRS editing domain"/>
    <property type="match status" value="1"/>
</dbReference>
<reference evidence="11 12" key="1">
    <citation type="submission" date="2024-10" db="EMBL/GenBank/DDBJ databases">
        <title>The Natural Products Discovery Center: Release of the First 8490 Sequenced Strains for Exploring Actinobacteria Biosynthetic Diversity.</title>
        <authorList>
            <person name="Kalkreuter E."/>
            <person name="Kautsar S.A."/>
            <person name="Yang D."/>
            <person name="Bader C.D."/>
            <person name="Teijaro C.N."/>
            <person name="Fluegel L."/>
            <person name="Davis C.M."/>
            <person name="Simpson J.R."/>
            <person name="Lauterbach L."/>
            <person name="Steele A.D."/>
            <person name="Gui C."/>
            <person name="Meng S."/>
            <person name="Li G."/>
            <person name="Viehrig K."/>
            <person name="Ye F."/>
            <person name="Su P."/>
            <person name="Kiefer A.F."/>
            <person name="Nichols A."/>
            <person name="Cepeda A.J."/>
            <person name="Yan W."/>
            <person name="Fan B."/>
            <person name="Jiang Y."/>
            <person name="Adhikari A."/>
            <person name="Zheng C.-J."/>
            <person name="Schuster L."/>
            <person name="Cowan T.M."/>
            <person name="Smanski M.J."/>
            <person name="Chevrette M.G."/>
            <person name="De Carvalho L.P.S."/>
            <person name="Shen B."/>
        </authorList>
    </citation>
    <scope>NUCLEOTIDE SEQUENCE [LARGE SCALE GENOMIC DNA]</scope>
    <source>
        <strain evidence="11 12">NPDC000087</strain>
    </source>
</reference>
<keyword evidence="1 8" id="KW-0436">Ligase</keyword>
<dbReference type="InterPro" id="IPR013155">
    <property type="entry name" value="M/V/L/I-tRNA-synth_anticd-bd"/>
</dbReference>
<evidence type="ECO:0000256" key="1">
    <source>
        <dbReference type="ARBA" id="ARBA00022598"/>
    </source>
</evidence>
<evidence type="ECO:0000256" key="7">
    <source>
        <dbReference type="ARBA" id="ARBA00048359"/>
    </source>
</evidence>
<evidence type="ECO:0000259" key="9">
    <source>
        <dbReference type="Pfam" id="PF00133"/>
    </source>
</evidence>
<feature type="short sequence motif" description="'KMSKS' region" evidence="8">
    <location>
        <begin position="589"/>
        <end position="593"/>
    </location>
</feature>
<keyword evidence="2 8" id="KW-0547">Nucleotide-binding</keyword>
<gene>
    <name evidence="8 11" type="primary">ileS</name>
    <name evidence="11" type="ORF">ACFY35_48305</name>
</gene>
<dbReference type="Pfam" id="PF19302">
    <property type="entry name" value="DUF5915"/>
    <property type="match status" value="1"/>
</dbReference>
<accession>A0ABW6WVI1</accession>
<dbReference type="InterPro" id="IPR033709">
    <property type="entry name" value="Anticodon_Ile_ABEc"/>
</dbReference>
<dbReference type="PRINTS" id="PR00984">
    <property type="entry name" value="TRNASYNTHILE"/>
</dbReference>
<organism evidence="11 12">
    <name type="scientific">Paractinoplanes globisporus</name>
    <dbReference type="NCBI Taxonomy" id="113565"/>
    <lineage>
        <taxon>Bacteria</taxon>
        <taxon>Bacillati</taxon>
        <taxon>Actinomycetota</taxon>
        <taxon>Actinomycetes</taxon>
        <taxon>Micromonosporales</taxon>
        <taxon>Micromonosporaceae</taxon>
        <taxon>Paractinoplanes</taxon>
    </lineage>
</organism>
<evidence type="ECO:0000313" key="12">
    <source>
        <dbReference type="Proteomes" id="UP001602245"/>
    </source>
</evidence>
<name>A0ABW6WVI1_9ACTN</name>
<comment type="cofactor">
    <cofactor evidence="8">
        <name>Zn(2+)</name>
        <dbReference type="ChEBI" id="CHEBI:29105"/>
    </cofactor>
</comment>
<dbReference type="SUPFAM" id="SSF52374">
    <property type="entry name" value="Nucleotidylyl transferase"/>
    <property type="match status" value="1"/>
</dbReference>
<dbReference type="InterPro" id="IPR009008">
    <property type="entry name" value="Val/Leu/Ile-tRNA-synth_edit"/>
</dbReference>
<feature type="binding site" evidence="8">
    <location>
        <position position="592"/>
    </location>
    <ligand>
        <name>ATP</name>
        <dbReference type="ChEBI" id="CHEBI:30616"/>
    </ligand>
</feature>
<dbReference type="EMBL" id="JBIAZU010000010">
    <property type="protein sequence ID" value="MFF5297282.1"/>
    <property type="molecule type" value="Genomic_DNA"/>
</dbReference>
<dbReference type="Gene3D" id="3.90.740.10">
    <property type="entry name" value="Valyl/Leucyl/Isoleucyl-tRNA synthetase, editing domain"/>
    <property type="match status" value="1"/>
</dbReference>
<comment type="subcellular location">
    <subcellularLocation>
        <location evidence="8">Cytoplasm</location>
    </subcellularLocation>
</comment>
<dbReference type="GO" id="GO:0004822">
    <property type="term" value="F:isoleucine-tRNA ligase activity"/>
    <property type="evidence" value="ECO:0007669"/>
    <property type="project" value="UniProtKB-EC"/>
</dbReference>
<protein>
    <recommendedName>
        <fullName evidence="8">Isoleucine--tRNA ligase</fullName>
        <ecNumber evidence="8">6.1.1.5</ecNumber>
    </recommendedName>
    <alternativeName>
        <fullName evidence="8">Isoleucyl-tRNA synthetase</fullName>
        <shortName evidence="8">IleRS</shortName>
    </alternativeName>
</protein>
<dbReference type="Gene3D" id="1.10.730.10">
    <property type="entry name" value="Isoleucyl-tRNA Synthetase, Domain 1"/>
    <property type="match status" value="1"/>
</dbReference>
<keyword evidence="4 8" id="KW-0648">Protein biosynthesis</keyword>
<dbReference type="RefSeq" id="WP_020514021.1">
    <property type="nucleotide sequence ID" value="NZ_JBIAZU010000010.1"/>
</dbReference>
<keyword evidence="8" id="KW-0479">Metal-binding</keyword>
<proteinExistence type="inferred from homology"/>
<dbReference type="InterPro" id="IPR002301">
    <property type="entry name" value="Ile-tRNA-ligase"/>
</dbReference>
<dbReference type="PANTHER" id="PTHR42780">
    <property type="entry name" value="SOLEUCYL-TRNA SYNTHETASE"/>
    <property type="match status" value="1"/>
</dbReference>
<dbReference type="NCBIfam" id="TIGR00392">
    <property type="entry name" value="ileS"/>
    <property type="match status" value="1"/>
</dbReference>
<keyword evidence="8" id="KW-0862">Zinc</keyword>
<dbReference type="InterPro" id="IPR014729">
    <property type="entry name" value="Rossmann-like_a/b/a_fold"/>
</dbReference>
<dbReference type="HAMAP" id="MF_02003">
    <property type="entry name" value="Ile_tRNA_synth_type2"/>
    <property type="match status" value="1"/>
</dbReference>
<evidence type="ECO:0000256" key="2">
    <source>
        <dbReference type="ARBA" id="ARBA00022741"/>
    </source>
</evidence>
<dbReference type="SUPFAM" id="SSF47323">
    <property type="entry name" value="Anticodon-binding domain of a subclass of class I aminoacyl-tRNA synthetases"/>
    <property type="match status" value="1"/>
</dbReference>
<feature type="domain" description="Aminoacyl-tRNA synthetase class Ia" evidence="9">
    <location>
        <begin position="18"/>
        <end position="617"/>
    </location>
</feature>
<dbReference type="InterPro" id="IPR002300">
    <property type="entry name" value="aa-tRNA-synth_Ia"/>
</dbReference>
<evidence type="ECO:0000313" key="11">
    <source>
        <dbReference type="EMBL" id="MFF5297282.1"/>
    </source>
</evidence>
<dbReference type="Pfam" id="PF00133">
    <property type="entry name" value="tRNA-synt_1"/>
    <property type="match status" value="1"/>
</dbReference>
<dbReference type="InterPro" id="IPR009080">
    <property type="entry name" value="tRNAsynth_Ia_anticodon-bd"/>
</dbReference>
<comment type="caution">
    <text evidence="11">The sequence shown here is derived from an EMBL/GenBank/DDBJ whole genome shotgun (WGS) entry which is preliminary data.</text>
</comment>
<keyword evidence="12" id="KW-1185">Reference proteome</keyword>
<dbReference type="Gene3D" id="3.40.50.620">
    <property type="entry name" value="HUPs"/>
    <property type="match status" value="2"/>
</dbReference>
<dbReference type="Proteomes" id="UP001602245">
    <property type="component" value="Unassembled WGS sequence"/>
</dbReference>
<comment type="subunit">
    <text evidence="8">Monomer.</text>
</comment>
<keyword evidence="8" id="KW-0963">Cytoplasm</keyword>
<dbReference type="InterPro" id="IPR023586">
    <property type="entry name" value="Ile-tRNA-ligase_type2"/>
</dbReference>
<feature type="domain" description="Methionyl/Valyl/Leucyl/Isoleucyl-tRNA synthetase anticodon-binding" evidence="10">
    <location>
        <begin position="676"/>
        <end position="821"/>
    </location>
</feature>